<evidence type="ECO:0000259" key="11">
    <source>
        <dbReference type="PROSITE" id="PS51163"/>
    </source>
</evidence>
<dbReference type="GO" id="GO:0016874">
    <property type="term" value="F:ligase activity"/>
    <property type="evidence" value="ECO:0007669"/>
    <property type="project" value="UniProtKB-UniRule"/>
</dbReference>
<name>A0A9D7FCC7_9RHOO</name>
<dbReference type="InterPro" id="IPR041440">
    <property type="entry name" value="HypF_C"/>
</dbReference>
<evidence type="ECO:0000313" key="12">
    <source>
        <dbReference type="EMBL" id="MBK7422400.1"/>
    </source>
</evidence>
<dbReference type="GO" id="GO:0008270">
    <property type="term" value="F:zinc ion binding"/>
    <property type="evidence" value="ECO:0007669"/>
    <property type="project" value="UniProtKB-KW"/>
</dbReference>
<dbReference type="AlphaFoldDB" id="A0A9D7FCC7"/>
<dbReference type="Proteomes" id="UP000886602">
    <property type="component" value="Unassembled WGS sequence"/>
</dbReference>
<dbReference type="SUPFAM" id="SSF54975">
    <property type="entry name" value="Acylphosphatase/BLUF domain-like"/>
    <property type="match status" value="1"/>
</dbReference>
<comment type="catalytic activity">
    <reaction evidence="9">
        <text>an acyl phosphate + H2O = a carboxylate + phosphate + H(+)</text>
        <dbReference type="Rhea" id="RHEA:14965"/>
        <dbReference type="ChEBI" id="CHEBI:15377"/>
        <dbReference type="ChEBI" id="CHEBI:15378"/>
        <dbReference type="ChEBI" id="CHEBI:29067"/>
        <dbReference type="ChEBI" id="CHEBI:43474"/>
        <dbReference type="ChEBI" id="CHEBI:59918"/>
        <dbReference type="EC" id="3.6.1.7"/>
    </reaction>
</comment>
<dbReference type="Gene3D" id="3.90.870.50">
    <property type="match status" value="1"/>
</dbReference>
<comment type="function">
    <text evidence="8">Involved in the maturation of [NiFe] hydrogenases. Along with HypE, it catalyzes the synthesis of the CN ligands of the active site iron of [NiFe]-hydrogenases. HypF functions as a carbamoyl transferase using carbamoylphosphate as a substrate and transferring the carboxamido moiety in an ATP-dependent reaction to the thiolate of the C-terminal cysteine of HypE yielding a protein-S-carboxamide.</text>
</comment>
<keyword evidence="9" id="KW-0378">Hydrolase</keyword>
<dbReference type="GO" id="GO:0051604">
    <property type="term" value="P:protein maturation"/>
    <property type="evidence" value="ECO:0007669"/>
    <property type="project" value="TreeGrafter"/>
</dbReference>
<dbReference type="Pfam" id="PF22521">
    <property type="entry name" value="HypF_C_2"/>
    <property type="match status" value="1"/>
</dbReference>
<evidence type="ECO:0000256" key="1">
    <source>
        <dbReference type="ARBA" id="ARBA00004711"/>
    </source>
</evidence>
<comment type="pathway">
    <text evidence="1 8">Protein modification; [NiFe] hydrogenase maturation.</text>
</comment>
<reference evidence="12" key="1">
    <citation type="submission" date="2020-10" db="EMBL/GenBank/DDBJ databases">
        <title>Connecting structure to function with the recovery of over 1000 high-quality activated sludge metagenome-assembled genomes encoding full-length rRNA genes using long-read sequencing.</title>
        <authorList>
            <person name="Singleton C.M."/>
            <person name="Petriglieri F."/>
            <person name="Kristensen J.M."/>
            <person name="Kirkegaard R.H."/>
            <person name="Michaelsen T.Y."/>
            <person name="Andersen M.H."/>
            <person name="Karst S.M."/>
            <person name="Dueholm M.S."/>
            <person name="Nielsen P.H."/>
            <person name="Albertsen M."/>
        </authorList>
    </citation>
    <scope>NUCLEOTIDE SEQUENCE</scope>
    <source>
        <strain evidence="12">EsbW_18-Q3-R4-48_MAXAC.044</strain>
    </source>
</reference>
<dbReference type="GO" id="GO:0003998">
    <property type="term" value="F:acylphosphatase activity"/>
    <property type="evidence" value="ECO:0007669"/>
    <property type="project" value="UniProtKB-EC"/>
</dbReference>
<dbReference type="Pfam" id="PF07503">
    <property type="entry name" value="zf-HYPF"/>
    <property type="match status" value="2"/>
</dbReference>
<evidence type="ECO:0000313" key="13">
    <source>
        <dbReference type="Proteomes" id="UP000886602"/>
    </source>
</evidence>
<protein>
    <recommendedName>
        <fullName evidence="8">Carbamoyltransferase HypF</fullName>
        <ecNumber evidence="8">6.2.-.-</ecNumber>
    </recommendedName>
</protein>
<evidence type="ECO:0000256" key="9">
    <source>
        <dbReference type="PROSITE-ProRule" id="PRU00520"/>
    </source>
</evidence>
<feature type="domain" description="Acylphosphatase-like" evidence="10">
    <location>
        <begin position="5"/>
        <end position="91"/>
    </location>
</feature>
<dbReference type="Gene3D" id="3.30.420.40">
    <property type="match status" value="1"/>
</dbReference>
<keyword evidence="6" id="KW-0862">Zinc</keyword>
<dbReference type="InterPro" id="IPR036046">
    <property type="entry name" value="Acylphosphatase-like_dom_sf"/>
</dbReference>
<evidence type="ECO:0000256" key="7">
    <source>
        <dbReference type="ARBA" id="ARBA00048220"/>
    </source>
</evidence>
<comment type="similarity">
    <text evidence="2 8">Belongs to the carbamoyltransferase HypF family.</text>
</comment>
<keyword evidence="3" id="KW-0436">Ligase</keyword>
<dbReference type="PROSITE" id="PS51160">
    <property type="entry name" value="ACYLPHOSPHATASE_3"/>
    <property type="match status" value="1"/>
</dbReference>
<organism evidence="12 13">
    <name type="scientific">Candidatus Propionivibrio dominans</name>
    <dbReference type="NCBI Taxonomy" id="2954373"/>
    <lineage>
        <taxon>Bacteria</taxon>
        <taxon>Pseudomonadati</taxon>
        <taxon>Pseudomonadota</taxon>
        <taxon>Betaproteobacteria</taxon>
        <taxon>Rhodocyclales</taxon>
        <taxon>Rhodocyclaceae</taxon>
        <taxon>Propionivibrio</taxon>
    </lineage>
</organism>
<evidence type="ECO:0000259" key="10">
    <source>
        <dbReference type="PROSITE" id="PS51160"/>
    </source>
</evidence>
<dbReference type="InterPro" id="IPR051060">
    <property type="entry name" value="Carbamoyltrans_HypF-like"/>
</dbReference>
<dbReference type="InterPro" id="IPR006070">
    <property type="entry name" value="Sua5-like_dom"/>
</dbReference>
<evidence type="ECO:0000256" key="5">
    <source>
        <dbReference type="ARBA" id="ARBA00022771"/>
    </source>
</evidence>
<feature type="active site" evidence="9">
    <location>
        <position position="20"/>
    </location>
</feature>
<evidence type="ECO:0000256" key="6">
    <source>
        <dbReference type="ARBA" id="ARBA00022833"/>
    </source>
</evidence>
<feature type="active site" evidence="9">
    <location>
        <position position="38"/>
    </location>
</feature>
<dbReference type="InterPro" id="IPR017945">
    <property type="entry name" value="DHBP_synth_RibB-like_a/b_dom"/>
</dbReference>
<dbReference type="GO" id="GO:0003725">
    <property type="term" value="F:double-stranded RNA binding"/>
    <property type="evidence" value="ECO:0007669"/>
    <property type="project" value="InterPro"/>
</dbReference>
<dbReference type="InterPro" id="IPR001792">
    <property type="entry name" value="Acylphosphatase-like_dom"/>
</dbReference>
<dbReference type="PANTHER" id="PTHR42959">
    <property type="entry name" value="CARBAMOYLTRANSFERASE"/>
    <property type="match status" value="1"/>
</dbReference>
<evidence type="ECO:0000256" key="4">
    <source>
        <dbReference type="ARBA" id="ARBA00022723"/>
    </source>
</evidence>
<dbReference type="NCBIfam" id="TIGR00143">
    <property type="entry name" value="hypF"/>
    <property type="match status" value="1"/>
</dbReference>
<feature type="domain" description="YrdC-like" evidence="11">
    <location>
        <begin position="202"/>
        <end position="402"/>
    </location>
</feature>
<dbReference type="Gene3D" id="3.30.110.120">
    <property type="match status" value="1"/>
</dbReference>
<proteinExistence type="inferred from homology"/>
<evidence type="ECO:0000256" key="3">
    <source>
        <dbReference type="ARBA" id="ARBA00022598"/>
    </source>
</evidence>
<evidence type="ECO:0000256" key="2">
    <source>
        <dbReference type="ARBA" id="ARBA00008097"/>
    </source>
</evidence>
<evidence type="ECO:0000256" key="8">
    <source>
        <dbReference type="PIRNR" id="PIRNR006256"/>
    </source>
</evidence>
<dbReference type="InterPro" id="IPR004421">
    <property type="entry name" value="Carbamoyltransferase_HypF"/>
</dbReference>
<dbReference type="InterPro" id="IPR017968">
    <property type="entry name" value="Acylphosphatase_CS"/>
</dbReference>
<dbReference type="SUPFAM" id="SSF55821">
    <property type="entry name" value="YrdC/RibB"/>
    <property type="match status" value="1"/>
</dbReference>
<dbReference type="PROSITE" id="PS51163">
    <property type="entry name" value="YRDC"/>
    <property type="match status" value="1"/>
</dbReference>
<dbReference type="InterPro" id="IPR011125">
    <property type="entry name" value="Znf_HypF"/>
</dbReference>
<dbReference type="EMBL" id="JADJNC010000006">
    <property type="protein sequence ID" value="MBK7422400.1"/>
    <property type="molecule type" value="Genomic_DNA"/>
</dbReference>
<comment type="caution">
    <text evidence="12">The sequence shown here is derived from an EMBL/GenBank/DDBJ whole genome shotgun (WGS) entry which is preliminary data.</text>
</comment>
<dbReference type="Pfam" id="PF17788">
    <property type="entry name" value="HypF_C"/>
    <property type="match status" value="1"/>
</dbReference>
<dbReference type="GO" id="GO:0016743">
    <property type="term" value="F:carboxyl- or carbamoyltransferase activity"/>
    <property type="evidence" value="ECO:0007669"/>
    <property type="project" value="UniProtKB-UniRule"/>
</dbReference>
<comment type="catalytic activity">
    <reaction evidence="7 8">
        <text>C-terminal L-cysteinyl-[HypE protein] + carbamoyl phosphate + ATP + H2O = C-terminal S-carboxamide-L-cysteinyl-[HypE protein] + AMP + phosphate + diphosphate + H(+)</text>
        <dbReference type="Rhea" id="RHEA:55636"/>
        <dbReference type="Rhea" id="RHEA-COMP:14247"/>
        <dbReference type="Rhea" id="RHEA-COMP:14392"/>
        <dbReference type="ChEBI" id="CHEBI:15377"/>
        <dbReference type="ChEBI" id="CHEBI:15378"/>
        <dbReference type="ChEBI" id="CHEBI:30616"/>
        <dbReference type="ChEBI" id="CHEBI:33019"/>
        <dbReference type="ChEBI" id="CHEBI:43474"/>
        <dbReference type="ChEBI" id="CHEBI:58228"/>
        <dbReference type="ChEBI" id="CHEBI:76913"/>
        <dbReference type="ChEBI" id="CHEBI:139126"/>
        <dbReference type="ChEBI" id="CHEBI:456215"/>
    </reaction>
</comment>
<dbReference type="Pfam" id="PF01300">
    <property type="entry name" value="Sua5_yciO_yrdC"/>
    <property type="match status" value="1"/>
</dbReference>
<dbReference type="EC" id="6.2.-.-" evidence="8"/>
<dbReference type="InterPro" id="IPR055128">
    <property type="entry name" value="HypF_C_2"/>
</dbReference>
<gene>
    <name evidence="12" type="primary">hypF</name>
    <name evidence="12" type="ORF">IPJ48_04495</name>
</gene>
<keyword evidence="5" id="KW-0863">Zinc-finger</keyword>
<sequence>MDRIARRIRVTGIVQGVGFRPFVWRLAQELKLAGWVRNDAEGVEIAAEGAQAEVETLLHRLRAEAPPLARIDTVHAETLKPAGLIGFCIAGSGGNSVTGATTAIGPDVALCADCLAELFDPAGRRWRHAFITCTHCGPRYTVTRALPYDRPQTSLAPFPLCPDCAIEYGSPANRRFHAETTCCPLCGPHLSLVDAHGEAIAGDPIAETLRLLLSGAIVAIKGLGGFHLACDARNAEAVAHLRWRKNREAKPFAVMAANVASLAPYAGSSLQEQALLESRERPVVLLRTRPAGASALPGVAPGLLWLGAMLPTTPIHFLLFHEAAGRPGGSEWLATSQDLLLVMTSANPGDEPIVRTGAEARTRLAGIADAILDHDRDIVCRCDDSVLRTQGQSTQFIRRSRGYSSAAIPLPHAGPSVLAFGAHLKSSICVTRGSEAFLSPHIGDLDNAATCDFFDETLERMLDLLEVKPDVVAHDLHPDYYSTRAAIAFAARHGLPSVAVAHHHAHIAAVCAEHGRRAPLLGLALDGVGLGPDGAAWGGELLSVLGAHCQRLGHLRPLPLPGGDRAAREPWRMAAAVLHEQGRQAEIGARFPGAAAATLVTMLERNINCPRTSSMGRVFDAAAGLLGLCTHMQYEAQAAILLEQAATRHIERQGWPPALDGGWIISRAGQLDLLPVLAQLEGESDIDLQAARFHATLVAALAEWVGQAAQSSGLSTVAFGGGCFFNALLFAGLRQSLEQRGMIVLAPTSLSPGDAGIALGQAWVAIESLES</sequence>
<keyword evidence="4" id="KW-0479">Metal-binding</keyword>
<dbReference type="PIRSF" id="PIRSF006256">
    <property type="entry name" value="CMPcnvr_hdrg_mat"/>
    <property type="match status" value="1"/>
</dbReference>
<dbReference type="PANTHER" id="PTHR42959:SF1">
    <property type="entry name" value="CARBAMOYLTRANSFERASE HYPF"/>
    <property type="match status" value="1"/>
</dbReference>
<dbReference type="PROSITE" id="PS00150">
    <property type="entry name" value="ACYLPHOSPHATASE_1"/>
    <property type="match status" value="1"/>
</dbReference>
<dbReference type="Pfam" id="PF00708">
    <property type="entry name" value="Acylphosphatase"/>
    <property type="match status" value="1"/>
</dbReference>
<dbReference type="Gene3D" id="3.30.420.360">
    <property type="match status" value="1"/>
</dbReference>
<accession>A0A9D7FCC7</accession>